<comment type="caution">
    <text evidence="2">The sequence shown here is derived from an EMBL/GenBank/DDBJ whole genome shotgun (WGS) entry which is preliminary data.</text>
</comment>
<proteinExistence type="predicted"/>
<dbReference type="Pfam" id="PF12900">
    <property type="entry name" value="Pyridox_ox_2"/>
    <property type="match status" value="1"/>
</dbReference>
<accession>A0A951QC38</accession>
<dbReference type="EMBL" id="JAHHHD010000009">
    <property type="protein sequence ID" value="MBW4659040.1"/>
    <property type="molecule type" value="Genomic_DNA"/>
</dbReference>
<feature type="compositionally biased region" description="Polar residues" evidence="1">
    <location>
        <begin position="1"/>
        <end position="18"/>
    </location>
</feature>
<protein>
    <submittedName>
        <fullName evidence="2">Pyridoxamine 5'-phosphate oxidase family protein</fullName>
    </submittedName>
</protein>
<reference evidence="2" key="2">
    <citation type="journal article" date="2022" name="Microbiol. Resour. Announc.">
        <title>Metagenome Sequencing to Explore Phylogenomics of Terrestrial Cyanobacteria.</title>
        <authorList>
            <person name="Ward R.D."/>
            <person name="Stajich J.E."/>
            <person name="Johansen J.R."/>
            <person name="Huntemann M."/>
            <person name="Clum A."/>
            <person name="Foster B."/>
            <person name="Foster B."/>
            <person name="Roux S."/>
            <person name="Palaniappan K."/>
            <person name="Varghese N."/>
            <person name="Mukherjee S."/>
            <person name="Reddy T.B.K."/>
            <person name="Daum C."/>
            <person name="Copeland A."/>
            <person name="Chen I.A."/>
            <person name="Ivanova N.N."/>
            <person name="Kyrpides N.C."/>
            <person name="Shapiro N."/>
            <person name="Eloe-Fadrosh E.A."/>
            <person name="Pietrasiak N."/>
        </authorList>
    </citation>
    <scope>NUCLEOTIDE SEQUENCE</scope>
    <source>
        <strain evidence="2">UHER 2000/2452</strain>
    </source>
</reference>
<sequence>MSSLEAETEPNSLPTQRSQIKRLPQRGEYDRQTIHQILDEGLVCHVGFVVEAQPFVIPTAYGRVGDRLYIHGSPASRMLRTLKESVEVCVTVTLLDGLVLARSAFHHSMNYRSVVIFGAATLVQDAEEKLQALKAFTEHVIPGSWSTVRLPTHQEVAGTLVLSLPLTEASAKMRTGAPVDDEADYALPIWAGELPLRLTAIAPVPDPRLSPGIELPAYVQNYTRSHPTELH</sequence>
<evidence type="ECO:0000313" key="3">
    <source>
        <dbReference type="Proteomes" id="UP000757435"/>
    </source>
</evidence>
<reference evidence="2" key="1">
    <citation type="submission" date="2021-05" db="EMBL/GenBank/DDBJ databases">
        <authorList>
            <person name="Pietrasiak N."/>
            <person name="Ward R."/>
            <person name="Stajich J.E."/>
            <person name="Kurbessoian T."/>
        </authorList>
    </citation>
    <scope>NUCLEOTIDE SEQUENCE</scope>
    <source>
        <strain evidence="2">UHER 2000/2452</strain>
    </source>
</reference>
<dbReference type="InterPro" id="IPR012349">
    <property type="entry name" value="Split_barrel_FMN-bd"/>
</dbReference>
<dbReference type="AlphaFoldDB" id="A0A951QC38"/>
<gene>
    <name evidence="2" type="ORF">KME15_10220</name>
</gene>
<dbReference type="InterPro" id="IPR024747">
    <property type="entry name" value="Pyridox_Oxase-rel"/>
</dbReference>
<dbReference type="SUPFAM" id="SSF50475">
    <property type="entry name" value="FMN-binding split barrel"/>
    <property type="match status" value="1"/>
</dbReference>
<dbReference type="PANTHER" id="PTHR34071:SF2">
    <property type="entry name" value="FLAVIN-NUCLEOTIDE-BINDING PROTEIN"/>
    <property type="match status" value="1"/>
</dbReference>
<dbReference type="PANTHER" id="PTHR34071">
    <property type="entry name" value="5-NITROIMIDAZOLE ANTIBIOTICS RESISTANCE PROTEIN, NIMA-FAMILY-RELATED PROTEIN-RELATED"/>
    <property type="match status" value="1"/>
</dbReference>
<organism evidence="2 3">
    <name type="scientific">Drouetiella hepatica Uher 2000/2452</name>
    <dbReference type="NCBI Taxonomy" id="904376"/>
    <lineage>
        <taxon>Bacteria</taxon>
        <taxon>Bacillati</taxon>
        <taxon>Cyanobacteriota</taxon>
        <taxon>Cyanophyceae</taxon>
        <taxon>Oculatellales</taxon>
        <taxon>Oculatellaceae</taxon>
        <taxon>Drouetiella</taxon>
    </lineage>
</organism>
<feature type="region of interest" description="Disordered" evidence="1">
    <location>
        <begin position="1"/>
        <end position="25"/>
    </location>
</feature>
<name>A0A951QC38_9CYAN</name>
<evidence type="ECO:0000313" key="2">
    <source>
        <dbReference type="EMBL" id="MBW4659040.1"/>
    </source>
</evidence>
<dbReference type="Gene3D" id="2.30.110.10">
    <property type="entry name" value="Electron Transport, Fmn-binding Protein, Chain A"/>
    <property type="match status" value="1"/>
</dbReference>
<dbReference type="Proteomes" id="UP000757435">
    <property type="component" value="Unassembled WGS sequence"/>
</dbReference>
<evidence type="ECO:0000256" key="1">
    <source>
        <dbReference type="SAM" id="MobiDB-lite"/>
    </source>
</evidence>